<dbReference type="PANTHER" id="PTHR33653">
    <property type="entry name" value="RIBONUCLEASE VAPC2"/>
    <property type="match status" value="1"/>
</dbReference>
<evidence type="ECO:0000313" key="9">
    <source>
        <dbReference type="Proteomes" id="UP000218231"/>
    </source>
</evidence>
<keyword evidence="4" id="KW-0378">Hydrolase</keyword>
<comment type="caution">
    <text evidence="8">The sequence shown here is derived from an EMBL/GenBank/DDBJ whole genome shotgun (WGS) entry which is preliminary data.</text>
</comment>
<evidence type="ECO:0000256" key="6">
    <source>
        <dbReference type="ARBA" id="ARBA00038093"/>
    </source>
</evidence>
<comment type="cofactor">
    <cofactor evidence="1">
        <name>Mg(2+)</name>
        <dbReference type="ChEBI" id="CHEBI:18420"/>
    </cofactor>
</comment>
<keyword evidence="3" id="KW-0479">Metal-binding</keyword>
<proteinExistence type="inferred from homology"/>
<dbReference type="CDD" id="cd18736">
    <property type="entry name" value="PIN_CcVapC1-like"/>
    <property type="match status" value="1"/>
</dbReference>
<sequence>MGNEYRAKVFKSGNSVALRLPKALGLKEGDEMLLREERGSFIVEPAPVVPKKIDLTGIYGSCPGIKPQHEPGTIVTSTLCVAEALYGITDYDQKVALDRLLTVIEPLPFGMPEARRFPDVPFRRGKLDRFIAAHALATGLTIVTNNEADFADIPGLQIENWTQ</sequence>
<dbReference type="Gene3D" id="3.40.50.1010">
    <property type="entry name" value="5'-nuclease"/>
    <property type="match status" value="1"/>
</dbReference>
<dbReference type="AlphaFoldDB" id="A0A2A2M3Y7"/>
<keyword evidence="5" id="KW-0460">Magnesium</keyword>
<dbReference type="GO" id="GO:0003677">
    <property type="term" value="F:DNA binding"/>
    <property type="evidence" value="ECO:0007669"/>
    <property type="project" value="InterPro"/>
</dbReference>
<dbReference type="InterPro" id="IPR037914">
    <property type="entry name" value="SpoVT-AbrB_sf"/>
</dbReference>
<comment type="similarity">
    <text evidence="6">Belongs to the PINc/VapC protein family.</text>
</comment>
<gene>
    <name evidence="8" type="ORF">WR25_13592</name>
</gene>
<protein>
    <recommendedName>
        <fullName evidence="7">SpoVT-AbrB domain-containing protein</fullName>
    </recommendedName>
</protein>
<dbReference type="InterPro" id="IPR002716">
    <property type="entry name" value="PIN_dom"/>
</dbReference>
<dbReference type="SUPFAM" id="SSF88723">
    <property type="entry name" value="PIN domain-like"/>
    <property type="match status" value="1"/>
</dbReference>
<evidence type="ECO:0000256" key="3">
    <source>
        <dbReference type="ARBA" id="ARBA00022723"/>
    </source>
</evidence>
<dbReference type="InterPro" id="IPR050556">
    <property type="entry name" value="Type_II_TA_system_RNase"/>
</dbReference>
<evidence type="ECO:0000259" key="7">
    <source>
        <dbReference type="SMART" id="SM00966"/>
    </source>
</evidence>
<evidence type="ECO:0000256" key="2">
    <source>
        <dbReference type="ARBA" id="ARBA00022722"/>
    </source>
</evidence>
<accession>A0A2A2M3Y7</accession>
<dbReference type="GO" id="GO:0004518">
    <property type="term" value="F:nuclease activity"/>
    <property type="evidence" value="ECO:0007669"/>
    <property type="project" value="UniProtKB-KW"/>
</dbReference>
<dbReference type="SMART" id="SM00966">
    <property type="entry name" value="SpoVT_AbrB"/>
    <property type="match status" value="1"/>
</dbReference>
<dbReference type="PANTHER" id="PTHR33653:SF1">
    <property type="entry name" value="RIBONUCLEASE VAPC2"/>
    <property type="match status" value="1"/>
</dbReference>
<evidence type="ECO:0000256" key="1">
    <source>
        <dbReference type="ARBA" id="ARBA00001946"/>
    </source>
</evidence>
<organism evidence="8 9">
    <name type="scientific">Diploscapter pachys</name>
    <dbReference type="NCBI Taxonomy" id="2018661"/>
    <lineage>
        <taxon>Eukaryota</taxon>
        <taxon>Metazoa</taxon>
        <taxon>Ecdysozoa</taxon>
        <taxon>Nematoda</taxon>
        <taxon>Chromadorea</taxon>
        <taxon>Rhabditida</taxon>
        <taxon>Rhabditina</taxon>
        <taxon>Rhabditomorpha</taxon>
        <taxon>Rhabditoidea</taxon>
        <taxon>Rhabditidae</taxon>
        <taxon>Diploscapter</taxon>
    </lineage>
</organism>
<dbReference type="Pfam" id="PF04014">
    <property type="entry name" value="MazE_antitoxin"/>
    <property type="match status" value="1"/>
</dbReference>
<dbReference type="Gene3D" id="2.10.260.10">
    <property type="match status" value="1"/>
</dbReference>
<dbReference type="Proteomes" id="UP000218231">
    <property type="component" value="Unassembled WGS sequence"/>
</dbReference>
<dbReference type="GO" id="GO:0046872">
    <property type="term" value="F:metal ion binding"/>
    <property type="evidence" value="ECO:0007669"/>
    <property type="project" value="UniProtKB-KW"/>
</dbReference>
<dbReference type="Pfam" id="PF01850">
    <property type="entry name" value="PIN"/>
    <property type="match status" value="1"/>
</dbReference>
<dbReference type="InterPro" id="IPR029060">
    <property type="entry name" value="PIN-like_dom_sf"/>
</dbReference>
<name>A0A2A2M3Y7_9BILA</name>
<keyword evidence="2" id="KW-0540">Nuclease</keyword>
<dbReference type="OrthoDB" id="10429559at2759"/>
<keyword evidence="9" id="KW-1185">Reference proteome</keyword>
<evidence type="ECO:0000256" key="4">
    <source>
        <dbReference type="ARBA" id="ARBA00022801"/>
    </source>
</evidence>
<feature type="domain" description="SpoVT-AbrB" evidence="7">
    <location>
        <begin position="10"/>
        <end position="51"/>
    </location>
</feature>
<dbReference type="SUPFAM" id="SSF89447">
    <property type="entry name" value="AbrB/MazE/MraZ-like"/>
    <property type="match status" value="1"/>
</dbReference>
<dbReference type="EMBL" id="LIAE01005703">
    <property type="protein sequence ID" value="PAV93123.1"/>
    <property type="molecule type" value="Genomic_DNA"/>
</dbReference>
<evidence type="ECO:0000256" key="5">
    <source>
        <dbReference type="ARBA" id="ARBA00022842"/>
    </source>
</evidence>
<evidence type="ECO:0000313" key="8">
    <source>
        <dbReference type="EMBL" id="PAV93123.1"/>
    </source>
</evidence>
<dbReference type="GO" id="GO:0016787">
    <property type="term" value="F:hydrolase activity"/>
    <property type="evidence" value="ECO:0007669"/>
    <property type="project" value="UniProtKB-KW"/>
</dbReference>
<dbReference type="InterPro" id="IPR007159">
    <property type="entry name" value="SpoVT-AbrB_dom"/>
</dbReference>
<reference evidence="8 9" key="1">
    <citation type="journal article" date="2017" name="Curr. Biol.">
        <title>Genome architecture and evolution of a unichromosomal asexual nematode.</title>
        <authorList>
            <person name="Fradin H."/>
            <person name="Zegar C."/>
            <person name="Gutwein M."/>
            <person name="Lucas J."/>
            <person name="Kovtun M."/>
            <person name="Corcoran D."/>
            <person name="Baugh L.R."/>
            <person name="Kiontke K."/>
            <person name="Gunsalus K."/>
            <person name="Fitch D.H."/>
            <person name="Piano F."/>
        </authorList>
    </citation>
    <scope>NUCLEOTIDE SEQUENCE [LARGE SCALE GENOMIC DNA]</scope>
    <source>
        <strain evidence="8">PF1309</strain>
    </source>
</reference>